<evidence type="ECO:0000256" key="6">
    <source>
        <dbReference type="ARBA" id="ARBA00022777"/>
    </source>
</evidence>
<dbReference type="EMBL" id="JBDODL010000613">
    <property type="protein sequence ID" value="MES1920331.1"/>
    <property type="molecule type" value="Genomic_DNA"/>
</dbReference>
<proteinExistence type="inferred from homology"/>
<keyword evidence="3 8" id="KW-0237">DNA synthesis</keyword>
<keyword evidence="4 8" id="KW-0808">Transferase</keyword>
<keyword evidence="6 8" id="KW-0418">Kinase</keyword>
<dbReference type="EC" id="2.7.1.21" evidence="2 8"/>
<dbReference type="PIRSF" id="PIRSF035805">
    <property type="entry name" value="TK_cell"/>
    <property type="match status" value="1"/>
</dbReference>
<reference evidence="10 11" key="1">
    <citation type="journal article" date="2024" name="BMC Biol.">
        <title>Comparative genomics of Ascetosporea gives new insight into the evolutionary basis for animal parasitism in Rhizaria.</title>
        <authorList>
            <person name="Hiltunen Thoren M."/>
            <person name="Onut-Brannstrom I."/>
            <person name="Alfjorden A."/>
            <person name="Peckova H."/>
            <person name="Swords F."/>
            <person name="Hooper C."/>
            <person name="Holzer A.S."/>
            <person name="Bass D."/>
            <person name="Burki F."/>
        </authorList>
    </citation>
    <scope>NUCLEOTIDE SEQUENCE [LARGE SCALE GENOMIC DNA]</scope>
    <source>
        <strain evidence="10">20-A016</strain>
    </source>
</reference>
<evidence type="ECO:0000256" key="9">
    <source>
        <dbReference type="RuleBase" id="RU004165"/>
    </source>
</evidence>
<evidence type="ECO:0000256" key="7">
    <source>
        <dbReference type="ARBA" id="ARBA00022840"/>
    </source>
</evidence>
<evidence type="ECO:0000313" key="11">
    <source>
        <dbReference type="Proteomes" id="UP001439008"/>
    </source>
</evidence>
<evidence type="ECO:0000256" key="4">
    <source>
        <dbReference type="ARBA" id="ARBA00022679"/>
    </source>
</evidence>
<evidence type="ECO:0000256" key="3">
    <source>
        <dbReference type="ARBA" id="ARBA00022634"/>
    </source>
</evidence>
<protein>
    <recommendedName>
        <fullName evidence="2 8">Thymidine kinase</fullName>
        <ecNumber evidence="2 8">2.7.1.21</ecNumber>
    </recommendedName>
</protein>
<evidence type="ECO:0000313" key="10">
    <source>
        <dbReference type="EMBL" id="MES1920331.1"/>
    </source>
</evidence>
<dbReference type="Proteomes" id="UP001439008">
    <property type="component" value="Unassembled WGS sequence"/>
</dbReference>
<gene>
    <name evidence="10" type="ORF">MHBO_002011</name>
</gene>
<dbReference type="Gene3D" id="3.30.60.20">
    <property type="match status" value="1"/>
</dbReference>
<keyword evidence="11" id="KW-1185">Reference proteome</keyword>
<dbReference type="Gene3D" id="3.40.50.300">
    <property type="entry name" value="P-loop containing nucleotide triphosphate hydrolases"/>
    <property type="match status" value="1"/>
</dbReference>
<dbReference type="InterPro" id="IPR027417">
    <property type="entry name" value="P-loop_NTPase"/>
</dbReference>
<dbReference type="PROSITE" id="PS00603">
    <property type="entry name" value="TK_CELLULAR_TYPE"/>
    <property type="match status" value="1"/>
</dbReference>
<evidence type="ECO:0000256" key="1">
    <source>
        <dbReference type="ARBA" id="ARBA00007587"/>
    </source>
</evidence>
<dbReference type="SUPFAM" id="SSF52540">
    <property type="entry name" value="P-loop containing nucleoside triphosphate hydrolases"/>
    <property type="match status" value="1"/>
</dbReference>
<dbReference type="PANTHER" id="PTHR11441:SF0">
    <property type="entry name" value="THYMIDINE KINASE, CYTOSOLIC"/>
    <property type="match status" value="1"/>
</dbReference>
<name>A0ABV2AKX5_9EUKA</name>
<dbReference type="InterPro" id="IPR020633">
    <property type="entry name" value="Thymidine_kinase_CS"/>
</dbReference>
<dbReference type="SUPFAM" id="SSF57716">
    <property type="entry name" value="Glucocorticoid receptor-like (DNA-binding domain)"/>
    <property type="match status" value="1"/>
</dbReference>
<dbReference type="PANTHER" id="PTHR11441">
    <property type="entry name" value="THYMIDINE KINASE"/>
    <property type="match status" value="1"/>
</dbReference>
<comment type="caution">
    <text evidence="10">The sequence shown here is derived from an EMBL/GenBank/DDBJ whole genome shotgun (WGS) entry which is preliminary data.</text>
</comment>
<evidence type="ECO:0000256" key="5">
    <source>
        <dbReference type="ARBA" id="ARBA00022741"/>
    </source>
</evidence>
<evidence type="ECO:0000256" key="2">
    <source>
        <dbReference type="ARBA" id="ARBA00012118"/>
    </source>
</evidence>
<keyword evidence="5 8" id="KW-0547">Nucleotide-binding</keyword>
<accession>A0ABV2AKX5</accession>
<dbReference type="InterPro" id="IPR001267">
    <property type="entry name" value="Thymidine_kinase"/>
</dbReference>
<sequence length="199" mass="22544">MTIKPKDQLFGHVELILGPMFSGKTTELFRRIRRYTFANLQCYLIKYKNDNRYSSVASTHDKIRLEAVSCTNLGEAEKSSAGYDVIGIDEGQFFPDIVEFCQKMAENGKIVVVSALNGTYQRKPFDVISRLVPISEKMTKLSAICMVCYGEAHFTKRTVSSNKLELIGGSEFYIATCRKCFNLENDKIKNIKSPSMFSE</sequence>
<organism evidence="10 11">
    <name type="scientific">Bonamia ostreae</name>
    <dbReference type="NCBI Taxonomy" id="126728"/>
    <lineage>
        <taxon>Eukaryota</taxon>
        <taxon>Sar</taxon>
        <taxon>Rhizaria</taxon>
        <taxon>Endomyxa</taxon>
        <taxon>Ascetosporea</taxon>
        <taxon>Haplosporida</taxon>
        <taxon>Bonamia</taxon>
    </lineage>
</organism>
<evidence type="ECO:0000256" key="8">
    <source>
        <dbReference type="RuleBase" id="RU000544"/>
    </source>
</evidence>
<dbReference type="Pfam" id="PF00265">
    <property type="entry name" value="TK"/>
    <property type="match status" value="1"/>
</dbReference>
<comment type="catalytic activity">
    <reaction evidence="8">
        <text>thymidine + ATP = dTMP + ADP + H(+)</text>
        <dbReference type="Rhea" id="RHEA:19129"/>
        <dbReference type="ChEBI" id="CHEBI:15378"/>
        <dbReference type="ChEBI" id="CHEBI:17748"/>
        <dbReference type="ChEBI" id="CHEBI:30616"/>
        <dbReference type="ChEBI" id="CHEBI:63528"/>
        <dbReference type="ChEBI" id="CHEBI:456216"/>
        <dbReference type="EC" id="2.7.1.21"/>
    </reaction>
</comment>
<keyword evidence="7 8" id="KW-0067">ATP-binding</keyword>
<comment type="similarity">
    <text evidence="1 9">Belongs to the thymidine kinase family.</text>
</comment>